<dbReference type="Proteomes" id="UP000623129">
    <property type="component" value="Unassembled WGS sequence"/>
</dbReference>
<dbReference type="AlphaFoldDB" id="A0A833R3X1"/>
<feature type="chain" id="PRO_5032878744" evidence="2">
    <location>
        <begin position="27"/>
        <end position="71"/>
    </location>
</feature>
<organism evidence="3 4">
    <name type="scientific">Carex littledalei</name>
    <dbReference type="NCBI Taxonomy" id="544730"/>
    <lineage>
        <taxon>Eukaryota</taxon>
        <taxon>Viridiplantae</taxon>
        <taxon>Streptophyta</taxon>
        <taxon>Embryophyta</taxon>
        <taxon>Tracheophyta</taxon>
        <taxon>Spermatophyta</taxon>
        <taxon>Magnoliopsida</taxon>
        <taxon>Liliopsida</taxon>
        <taxon>Poales</taxon>
        <taxon>Cyperaceae</taxon>
        <taxon>Cyperoideae</taxon>
        <taxon>Cariceae</taxon>
        <taxon>Carex</taxon>
        <taxon>Carex subgen. Euthyceras</taxon>
    </lineage>
</organism>
<name>A0A833R3X1_9POAL</name>
<evidence type="ECO:0000313" key="4">
    <source>
        <dbReference type="Proteomes" id="UP000623129"/>
    </source>
</evidence>
<comment type="caution">
    <text evidence="3">The sequence shown here is derived from an EMBL/GenBank/DDBJ whole genome shotgun (WGS) entry which is preliminary data.</text>
</comment>
<protein>
    <submittedName>
        <fullName evidence="3">Uncharacterized protein</fullName>
    </submittedName>
</protein>
<gene>
    <name evidence="3" type="ORF">FCM35_KLT02973</name>
</gene>
<keyword evidence="2" id="KW-0732">Signal</keyword>
<keyword evidence="4" id="KW-1185">Reference proteome</keyword>
<feature type="signal peptide" evidence="2">
    <location>
        <begin position="1"/>
        <end position="26"/>
    </location>
</feature>
<evidence type="ECO:0000313" key="3">
    <source>
        <dbReference type="EMBL" id="KAF3331567.1"/>
    </source>
</evidence>
<feature type="compositionally biased region" description="Polar residues" evidence="1">
    <location>
        <begin position="51"/>
        <end position="71"/>
    </location>
</feature>
<evidence type="ECO:0000256" key="1">
    <source>
        <dbReference type="SAM" id="MobiDB-lite"/>
    </source>
</evidence>
<dbReference type="EMBL" id="SWLB01000012">
    <property type="protein sequence ID" value="KAF3331567.1"/>
    <property type="molecule type" value="Genomic_DNA"/>
</dbReference>
<dbReference type="PROSITE" id="PS51257">
    <property type="entry name" value="PROKAR_LIPOPROTEIN"/>
    <property type="match status" value="1"/>
</dbReference>
<sequence>MVKKVILVQVALLVLVISCSLIMCTARPLNEQKWALARDLILEVLPKGRSPPSSDPSNCSHSQSGGSCPPP</sequence>
<evidence type="ECO:0000256" key="2">
    <source>
        <dbReference type="SAM" id="SignalP"/>
    </source>
</evidence>
<reference evidence="3" key="1">
    <citation type="submission" date="2020-01" db="EMBL/GenBank/DDBJ databases">
        <title>Genome sequence of Kobresia littledalei, the first chromosome-level genome in the family Cyperaceae.</title>
        <authorList>
            <person name="Qu G."/>
        </authorList>
    </citation>
    <scope>NUCLEOTIDE SEQUENCE</scope>
    <source>
        <strain evidence="3">C.B.Clarke</strain>
        <tissue evidence="3">Leaf</tissue>
    </source>
</reference>
<proteinExistence type="predicted"/>
<feature type="region of interest" description="Disordered" evidence="1">
    <location>
        <begin position="47"/>
        <end position="71"/>
    </location>
</feature>
<accession>A0A833R3X1</accession>